<keyword evidence="2" id="KW-1185">Reference proteome</keyword>
<evidence type="ECO:0000313" key="2">
    <source>
        <dbReference type="Proteomes" id="UP001201163"/>
    </source>
</evidence>
<dbReference type="SUPFAM" id="SSF52047">
    <property type="entry name" value="RNI-like"/>
    <property type="match status" value="1"/>
</dbReference>
<organism evidence="1 2">
    <name type="scientific">Lactarius akahatsu</name>
    <dbReference type="NCBI Taxonomy" id="416441"/>
    <lineage>
        <taxon>Eukaryota</taxon>
        <taxon>Fungi</taxon>
        <taxon>Dikarya</taxon>
        <taxon>Basidiomycota</taxon>
        <taxon>Agaricomycotina</taxon>
        <taxon>Agaricomycetes</taxon>
        <taxon>Russulales</taxon>
        <taxon>Russulaceae</taxon>
        <taxon>Lactarius</taxon>
    </lineage>
</organism>
<name>A0AAD4LDS1_9AGAM</name>
<comment type="caution">
    <text evidence="1">The sequence shown here is derived from an EMBL/GenBank/DDBJ whole genome shotgun (WGS) entry which is preliminary data.</text>
</comment>
<proteinExistence type="predicted"/>
<sequence>MYTPKRARLMFPSPIRLLTKRMLQKRYNSCQVPALLTNCSLQASRQVTIENLSDEVLLNIFRYYLDASPRFWLWLVHICRKWRRIVFASKRALRLRLLCTHGTPILSLKALDCWPTLPIVVHHGGSLALNPPAPEDEDNIMAALNQSDRVSSISLTVTSSLLEKLSAIEKPFSQLEDLVLLSRDSIRQTLPSAFRWGTRLRCLHLTRVAFPALLHLLYASTNLVDLQLHEVINPWHFSPEALTDALSGTPRLRSLSLHLLTTANYIALDLPLPPPPEKRIALPVLTRLSFRGIAEYLEGLVAGIDAPRLGDIEVTLFNEFIFDPSVLSAFIDRTEMQRSQLRAEILSSERAISISITQPEASTRLELQVSCEPLARQFSCLAEICDGLSAFLLGVEHLHIGATQPPRGQDDSDDEEWAKLIYPFRGAKSVHVAGDHSTNIVCALRSPHRLQPALHRLYIAQPGPRHAPLREAVVSFMTSCRLSGHPIEVEYEQLCHISGLRGTGPFSQPAPNEILSDDILLNIFQHYLDASPRCWP</sequence>
<gene>
    <name evidence="1" type="ORF">EDB92DRAFT_1607123</name>
</gene>
<protein>
    <recommendedName>
        <fullName evidence="3">F-box domain-containing protein</fullName>
    </recommendedName>
</protein>
<evidence type="ECO:0000313" key="1">
    <source>
        <dbReference type="EMBL" id="KAH8983195.1"/>
    </source>
</evidence>
<reference evidence="1" key="1">
    <citation type="submission" date="2022-01" db="EMBL/GenBank/DDBJ databases">
        <title>Comparative genomics reveals a dynamic genome evolution in the ectomycorrhizal milk-cap (Lactarius) mushrooms.</title>
        <authorList>
            <consortium name="DOE Joint Genome Institute"/>
            <person name="Lebreton A."/>
            <person name="Tang N."/>
            <person name="Kuo A."/>
            <person name="LaButti K."/>
            <person name="Drula E."/>
            <person name="Barry K."/>
            <person name="Clum A."/>
            <person name="Lipzen A."/>
            <person name="Mousain D."/>
            <person name="Ng V."/>
            <person name="Wang R."/>
            <person name="Wang X."/>
            <person name="Dai Y."/>
            <person name="Henrissat B."/>
            <person name="Grigoriev I.V."/>
            <person name="Guerin-Laguette A."/>
            <person name="Yu F."/>
            <person name="Martin F.M."/>
        </authorList>
    </citation>
    <scope>NUCLEOTIDE SEQUENCE</scope>
    <source>
        <strain evidence="1">QP</strain>
    </source>
</reference>
<dbReference type="Proteomes" id="UP001201163">
    <property type="component" value="Unassembled WGS sequence"/>
</dbReference>
<accession>A0AAD4LDS1</accession>
<dbReference type="EMBL" id="JAKELL010000091">
    <property type="protein sequence ID" value="KAH8983195.1"/>
    <property type="molecule type" value="Genomic_DNA"/>
</dbReference>
<evidence type="ECO:0008006" key="3">
    <source>
        <dbReference type="Google" id="ProtNLM"/>
    </source>
</evidence>
<dbReference type="AlphaFoldDB" id="A0AAD4LDS1"/>